<protein>
    <recommendedName>
        <fullName evidence="2">diguanylate cyclase</fullName>
        <ecNumber evidence="2">2.7.7.65</ecNumber>
    </recommendedName>
</protein>
<evidence type="ECO:0000256" key="3">
    <source>
        <dbReference type="ARBA" id="ARBA00034247"/>
    </source>
</evidence>
<dbReference type="Pfam" id="PF00990">
    <property type="entry name" value="GGDEF"/>
    <property type="match status" value="1"/>
</dbReference>
<dbReference type="SUPFAM" id="SSF55073">
    <property type="entry name" value="Nucleotide cyclase"/>
    <property type="match status" value="1"/>
</dbReference>
<evidence type="ECO:0000256" key="2">
    <source>
        <dbReference type="ARBA" id="ARBA00012528"/>
    </source>
</evidence>
<dbReference type="InterPro" id="IPR029016">
    <property type="entry name" value="GAF-like_dom_sf"/>
</dbReference>
<dbReference type="FunFam" id="3.30.70.270:FF:000001">
    <property type="entry name" value="Diguanylate cyclase domain protein"/>
    <property type="match status" value="1"/>
</dbReference>
<dbReference type="CDD" id="cd01949">
    <property type="entry name" value="GGDEF"/>
    <property type="match status" value="1"/>
</dbReference>
<dbReference type="RefSeq" id="WP_094983846.1">
    <property type="nucleotide sequence ID" value="NZ_NHNI01000001.1"/>
</dbReference>
<organism evidence="5 6">
    <name type="scientific">Cellvibrio mixtus</name>
    <dbReference type="NCBI Taxonomy" id="39650"/>
    <lineage>
        <taxon>Bacteria</taxon>
        <taxon>Pseudomonadati</taxon>
        <taxon>Pseudomonadota</taxon>
        <taxon>Gammaproteobacteria</taxon>
        <taxon>Cellvibrionales</taxon>
        <taxon>Cellvibrionaceae</taxon>
        <taxon>Cellvibrio</taxon>
    </lineage>
</organism>
<dbReference type="InterPro" id="IPR043128">
    <property type="entry name" value="Rev_trsase/Diguanyl_cyclase"/>
</dbReference>
<comment type="catalytic activity">
    <reaction evidence="3">
        <text>2 GTP = 3',3'-c-di-GMP + 2 diphosphate</text>
        <dbReference type="Rhea" id="RHEA:24898"/>
        <dbReference type="ChEBI" id="CHEBI:33019"/>
        <dbReference type="ChEBI" id="CHEBI:37565"/>
        <dbReference type="ChEBI" id="CHEBI:58805"/>
        <dbReference type="EC" id="2.7.7.65"/>
    </reaction>
</comment>
<dbReference type="InterPro" id="IPR003018">
    <property type="entry name" value="GAF"/>
</dbReference>
<gene>
    <name evidence="5" type="ORF">CBP51_03395</name>
</gene>
<keyword evidence="6" id="KW-1185">Reference proteome</keyword>
<evidence type="ECO:0000259" key="4">
    <source>
        <dbReference type="PROSITE" id="PS50887"/>
    </source>
</evidence>
<dbReference type="PANTHER" id="PTHR45138:SF9">
    <property type="entry name" value="DIGUANYLATE CYCLASE DGCM-RELATED"/>
    <property type="match status" value="1"/>
</dbReference>
<dbReference type="SMART" id="SM00267">
    <property type="entry name" value="GGDEF"/>
    <property type="match status" value="1"/>
</dbReference>
<comment type="caution">
    <text evidence="5">The sequence shown here is derived from an EMBL/GenBank/DDBJ whole genome shotgun (WGS) entry which is preliminary data.</text>
</comment>
<accession>A0A266Q8B5</accession>
<dbReference type="AlphaFoldDB" id="A0A266Q8B5"/>
<dbReference type="PROSITE" id="PS50887">
    <property type="entry name" value="GGDEF"/>
    <property type="match status" value="1"/>
</dbReference>
<dbReference type="Gene3D" id="3.30.450.40">
    <property type="match status" value="1"/>
</dbReference>
<proteinExistence type="predicted"/>
<name>A0A266Q8B5_9GAMM</name>
<dbReference type="EC" id="2.7.7.65" evidence="2"/>
<comment type="cofactor">
    <cofactor evidence="1">
        <name>Mg(2+)</name>
        <dbReference type="ChEBI" id="CHEBI:18420"/>
    </cofactor>
</comment>
<evidence type="ECO:0000313" key="6">
    <source>
        <dbReference type="Proteomes" id="UP000216101"/>
    </source>
</evidence>
<dbReference type="GO" id="GO:0052621">
    <property type="term" value="F:diguanylate cyclase activity"/>
    <property type="evidence" value="ECO:0007669"/>
    <property type="project" value="UniProtKB-EC"/>
</dbReference>
<dbReference type="Pfam" id="PF01590">
    <property type="entry name" value="GAF"/>
    <property type="match status" value="1"/>
</dbReference>
<dbReference type="SUPFAM" id="SSF55781">
    <property type="entry name" value="GAF domain-like"/>
    <property type="match status" value="1"/>
</dbReference>
<dbReference type="PANTHER" id="PTHR45138">
    <property type="entry name" value="REGULATORY COMPONENTS OF SENSORY TRANSDUCTION SYSTEM"/>
    <property type="match status" value="1"/>
</dbReference>
<reference evidence="6" key="1">
    <citation type="submission" date="2017-05" db="EMBL/GenBank/DDBJ databases">
        <authorList>
            <person name="Barney B.M."/>
        </authorList>
    </citation>
    <scope>NUCLEOTIDE SEQUENCE [LARGE SCALE GENOMIC DNA]</scope>
    <source>
        <strain evidence="6">PSBB022</strain>
    </source>
</reference>
<evidence type="ECO:0000313" key="5">
    <source>
        <dbReference type="EMBL" id="OZY86088.1"/>
    </source>
</evidence>
<dbReference type="InterPro" id="IPR000160">
    <property type="entry name" value="GGDEF_dom"/>
</dbReference>
<feature type="domain" description="GGDEF" evidence="4">
    <location>
        <begin position="202"/>
        <end position="330"/>
    </location>
</feature>
<dbReference type="InterPro" id="IPR029787">
    <property type="entry name" value="Nucleotide_cyclase"/>
</dbReference>
<dbReference type="GO" id="GO:0043709">
    <property type="term" value="P:cell adhesion involved in single-species biofilm formation"/>
    <property type="evidence" value="ECO:0007669"/>
    <property type="project" value="TreeGrafter"/>
</dbReference>
<dbReference type="EMBL" id="NHNI01000001">
    <property type="protein sequence ID" value="OZY86088.1"/>
    <property type="molecule type" value="Genomic_DNA"/>
</dbReference>
<dbReference type="GO" id="GO:0005886">
    <property type="term" value="C:plasma membrane"/>
    <property type="evidence" value="ECO:0007669"/>
    <property type="project" value="TreeGrafter"/>
</dbReference>
<dbReference type="Gene3D" id="3.30.70.270">
    <property type="match status" value="1"/>
</dbReference>
<dbReference type="InterPro" id="IPR050469">
    <property type="entry name" value="Diguanylate_Cyclase"/>
</dbReference>
<dbReference type="NCBIfam" id="TIGR00254">
    <property type="entry name" value="GGDEF"/>
    <property type="match status" value="1"/>
</dbReference>
<dbReference type="Proteomes" id="UP000216101">
    <property type="component" value="Unassembled WGS sequence"/>
</dbReference>
<dbReference type="GO" id="GO:1902201">
    <property type="term" value="P:negative regulation of bacterial-type flagellum-dependent cell motility"/>
    <property type="evidence" value="ECO:0007669"/>
    <property type="project" value="TreeGrafter"/>
</dbReference>
<evidence type="ECO:0000256" key="1">
    <source>
        <dbReference type="ARBA" id="ARBA00001946"/>
    </source>
</evidence>
<sequence length="331" mass="36449">MNSLDVIERNAFMSAALPLLQLITHITGLKTSFVTAIDWQQQQQMVIVAQNSGSPLVETDSQTSWSESMCNLMINQQLTATSQVKLLFPDSRGAAAGMESFVVLPIKVADETIGTLCGASEEKIELTEHHIASLGFIADALSLQLKLLIDTRKAEAKVDSLRDQIENLAALANTDPLTGLLNRRAFQHRYEFAIKLSKRTNQPLSIMMIDIDGFKQFNDEFGHETGDAIIKIVGEGLQYIARSTDIPCRVGGDEFLLAALNTDSEGLKLLAERLKDFVKQRSSQLQRPCSLSIGIACSRQGAPEELIRFADEALYMSKASGRDVISIYQPD</sequence>